<dbReference type="InterPro" id="IPR026142">
    <property type="entry name" value="Pro_pase_1_reg_su_36"/>
</dbReference>
<evidence type="ECO:0000313" key="1">
    <source>
        <dbReference type="Proteomes" id="UP000322000"/>
    </source>
</evidence>
<proteinExistence type="predicted"/>
<keyword evidence="1" id="KW-1185">Reference proteome</keyword>
<gene>
    <name evidence="2" type="primary">LOC113508357</name>
</gene>
<organism evidence="1 2">
    <name type="scientific">Trichoplusia ni</name>
    <name type="common">Cabbage looper</name>
    <dbReference type="NCBI Taxonomy" id="7111"/>
    <lineage>
        <taxon>Eukaryota</taxon>
        <taxon>Metazoa</taxon>
        <taxon>Ecdysozoa</taxon>
        <taxon>Arthropoda</taxon>
        <taxon>Hexapoda</taxon>
        <taxon>Insecta</taxon>
        <taxon>Pterygota</taxon>
        <taxon>Neoptera</taxon>
        <taxon>Endopterygota</taxon>
        <taxon>Lepidoptera</taxon>
        <taxon>Glossata</taxon>
        <taxon>Ditrysia</taxon>
        <taxon>Noctuoidea</taxon>
        <taxon>Noctuidae</taxon>
        <taxon>Plusiinae</taxon>
        <taxon>Trichoplusia</taxon>
    </lineage>
</organism>
<dbReference type="PANTHER" id="PTHR21055:SF3">
    <property type="entry name" value="PROTEIN PHOSPHATASE 1 REGULATORY SUBUNIT 36"/>
    <property type="match status" value="1"/>
</dbReference>
<dbReference type="GO" id="GO:0019902">
    <property type="term" value="F:phosphatase binding"/>
    <property type="evidence" value="ECO:0007669"/>
    <property type="project" value="InterPro"/>
</dbReference>
<dbReference type="RefSeq" id="XP_026747137.1">
    <property type="nucleotide sequence ID" value="XM_026891336.1"/>
</dbReference>
<name>A0A7E5X3Y3_TRINI</name>
<dbReference type="PANTHER" id="PTHR21055">
    <property type="entry name" value="PROTEIN PHOSPHATASE 1 REGULATORY SUBUNIT 36"/>
    <property type="match status" value="1"/>
</dbReference>
<dbReference type="AlphaFoldDB" id="A0A7E5X3Y3"/>
<reference evidence="2" key="1">
    <citation type="submission" date="2025-08" db="UniProtKB">
        <authorList>
            <consortium name="RefSeq"/>
        </authorList>
    </citation>
    <scope>IDENTIFICATION</scope>
</reference>
<dbReference type="Proteomes" id="UP000322000">
    <property type="component" value="Chromosome 2"/>
</dbReference>
<dbReference type="Pfam" id="PF14895">
    <property type="entry name" value="PPPI_inhib"/>
    <property type="match status" value="1"/>
</dbReference>
<evidence type="ECO:0000313" key="2">
    <source>
        <dbReference type="RefSeq" id="XP_026747137.1"/>
    </source>
</evidence>
<sequence length="174" mass="20105">MENRNVELLTKVKTPAGERLEEEYRENIGDIRILLAKEYCTMLVGAGDQKAYHHMGPLKKRRSLLAKDAQTFEAYIRVSVQVVYLALGRRHYQEIETETHRLLKSATFNAIKHKAMRAHSGTPAKQTRTTEILMGTCLRRDRHLLTHSPLMNELFCTRPIDYRLKGIGVVKYPE</sequence>
<protein>
    <submittedName>
        <fullName evidence="2">Uncharacterized protein LOC113508357 isoform X2</fullName>
    </submittedName>
</protein>
<accession>A0A7E5X3Y3</accession>
<dbReference type="GeneID" id="113508357"/>